<evidence type="ECO:0000256" key="2">
    <source>
        <dbReference type="ARBA" id="ARBA00022801"/>
    </source>
</evidence>
<reference evidence="4 5" key="1">
    <citation type="journal article" date="2011" name="J. Bacteriol.">
        <title>Complete genome sequence of the cellulose-degrading bacterium Cellulosilyticum lentocellum.</title>
        <authorList>
            <consortium name="US DOE Joint Genome Institute"/>
            <person name="Miller D.A."/>
            <person name="Suen G."/>
            <person name="Bruce D."/>
            <person name="Copeland A."/>
            <person name="Cheng J.F."/>
            <person name="Detter C."/>
            <person name="Goodwin L.A."/>
            <person name="Han C.S."/>
            <person name="Hauser L.J."/>
            <person name="Land M.L."/>
            <person name="Lapidus A."/>
            <person name="Lucas S."/>
            <person name="Meincke L."/>
            <person name="Pitluck S."/>
            <person name="Tapia R."/>
            <person name="Teshima H."/>
            <person name="Woyke T."/>
            <person name="Fox B.G."/>
            <person name="Angert E.R."/>
            <person name="Currie C.R."/>
        </authorList>
    </citation>
    <scope>NUCLEOTIDE SEQUENCE [LARGE SCALE GENOMIC DNA]</scope>
    <source>
        <strain evidence="5">ATCC 49066 / DSM 5427 / NCIMB 11756 / RHM5</strain>
    </source>
</reference>
<evidence type="ECO:0000259" key="3">
    <source>
        <dbReference type="Pfam" id="PF00561"/>
    </source>
</evidence>
<dbReference type="PANTHER" id="PTHR43798">
    <property type="entry name" value="MONOACYLGLYCEROL LIPASE"/>
    <property type="match status" value="1"/>
</dbReference>
<gene>
    <name evidence="4" type="ordered locus">Clole_1963</name>
</gene>
<dbReference type="Pfam" id="PF00561">
    <property type="entry name" value="Abhydrolase_1"/>
    <property type="match status" value="1"/>
</dbReference>
<proteinExistence type="inferred from homology"/>
<name>F2JPM0_CELLD</name>
<dbReference type="GO" id="GO:0004177">
    <property type="term" value="F:aminopeptidase activity"/>
    <property type="evidence" value="ECO:0007669"/>
    <property type="project" value="UniProtKB-EC"/>
</dbReference>
<dbReference type="SUPFAM" id="SSF53474">
    <property type="entry name" value="alpha/beta-Hydrolases"/>
    <property type="match status" value="1"/>
</dbReference>
<evidence type="ECO:0000313" key="4">
    <source>
        <dbReference type="EMBL" id="ADZ83680.1"/>
    </source>
</evidence>
<dbReference type="EMBL" id="CP002582">
    <property type="protein sequence ID" value="ADZ83680.1"/>
    <property type="molecule type" value="Genomic_DNA"/>
</dbReference>
<dbReference type="InterPro" id="IPR000073">
    <property type="entry name" value="AB_hydrolase_1"/>
</dbReference>
<dbReference type="AlphaFoldDB" id="F2JPM0"/>
<evidence type="ECO:0000256" key="1">
    <source>
        <dbReference type="ARBA" id="ARBA00010088"/>
    </source>
</evidence>
<dbReference type="RefSeq" id="WP_013656974.1">
    <property type="nucleotide sequence ID" value="NC_015275.1"/>
</dbReference>
<dbReference type="KEGG" id="cle:Clole_1963"/>
<dbReference type="STRING" id="642492.Clole_1963"/>
<protein>
    <submittedName>
        <fullName evidence="4">Alpha/beta hydrolase fold protein</fullName>
    </submittedName>
</protein>
<dbReference type="InterPro" id="IPR002410">
    <property type="entry name" value="Peptidase_S33"/>
</dbReference>
<dbReference type="InterPro" id="IPR029058">
    <property type="entry name" value="AB_hydrolase_fold"/>
</dbReference>
<dbReference type="PRINTS" id="PR00793">
    <property type="entry name" value="PROAMNOPTASE"/>
</dbReference>
<feature type="domain" description="AB hydrolase-1" evidence="3">
    <location>
        <begin position="27"/>
        <end position="297"/>
    </location>
</feature>
<organism evidence="4 5">
    <name type="scientific">Cellulosilyticum lentocellum (strain ATCC 49066 / DSM 5427 / NCIMB 11756 / RHM5)</name>
    <name type="common">Clostridium lentocellum</name>
    <dbReference type="NCBI Taxonomy" id="642492"/>
    <lineage>
        <taxon>Bacteria</taxon>
        <taxon>Bacillati</taxon>
        <taxon>Bacillota</taxon>
        <taxon>Clostridia</taxon>
        <taxon>Lachnospirales</taxon>
        <taxon>Cellulosilyticaceae</taxon>
        <taxon>Cellulosilyticum</taxon>
    </lineage>
</organism>
<keyword evidence="5" id="KW-1185">Reference proteome</keyword>
<evidence type="ECO:0000313" key="5">
    <source>
        <dbReference type="Proteomes" id="UP000008467"/>
    </source>
</evidence>
<dbReference type="eggNOG" id="COG2267">
    <property type="taxonomic scope" value="Bacteria"/>
</dbReference>
<dbReference type="PANTHER" id="PTHR43798:SF33">
    <property type="entry name" value="HYDROLASE, PUTATIVE (AFU_ORTHOLOGUE AFUA_2G14860)-RELATED"/>
    <property type="match status" value="1"/>
</dbReference>
<comment type="similarity">
    <text evidence="1">Belongs to the peptidase S33 family.</text>
</comment>
<sequence>MKDYFQEFVEINGIKQYFLHYPAKGKPVILFLHGGPGMSEAAFGYKLKEMFKDTCTLVFYDQRGTGRTLQNNPKAHPTLDFLLKDLHDTIKYLQTCYLTKKIIILGHSWGTVLGSIYALQHPENVSVYIGVGQVGDMRLTEELAFLALKSKVMSQNSSKDLKKLQAIINYPPKQWDSKSYKIYNKLSKLKDKYGLSMSVKVPLVKIVRKSPIQFRNRDFIAMLKGTKLSEPLMLDVLNSFQIETYGIEYKMPVYYIFGSDDYITPKQAFSDYFEKIIAPTKKIVLIENAGHYTMFEQPEAFAKAVIPFLNECALV</sequence>
<dbReference type="Proteomes" id="UP000008467">
    <property type="component" value="Chromosome"/>
</dbReference>
<dbReference type="HOGENOM" id="CLU_049285_1_1_9"/>
<dbReference type="InterPro" id="IPR050266">
    <property type="entry name" value="AB_hydrolase_sf"/>
</dbReference>
<accession>F2JPM0</accession>
<dbReference type="Gene3D" id="3.40.50.1820">
    <property type="entry name" value="alpha/beta hydrolase"/>
    <property type="match status" value="1"/>
</dbReference>
<dbReference type="GO" id="GO:0016020">
    <property type="term" value="C:membrane"/>
    <property type="evidence" value="ECO:0007669"/>
    <property type="project" value="TreeGrafter"/>
</dbReference>
<keyword evidence="2 4" id="KW-0378">Hydrolase</keyword>
<dbReference type="GO" id="GO:0006508">
    <property type="term" value="P:proteolysis"/>
    <property type="evidence" value="ECO:0007669"/>
    <property type="project" value="InterPro"/>
</dbReference>